<dbReference type="AlphaFoldDB" id="A0A0G4GZ13"/>
<protein>
    <recommendedName>
        <fullName evidence="6">GDT1 family protein</fullName>
    </recommendedName>
</protein>
<feature type="transmembrane region" description="Helical" evidence="6">
    <location>
        <begin position="157"/>
        <end position="177"/>
    </location>
</feature>
<feature type="transmembrane region" description="Helical" evidence="6">
    <location>
        <begin position="189"/>
        <end position="207"/>
    </location>
</feature>
<evidence type="ECO:0000256" key="4">
    <source>
        <dbReference type="ARBA" id="ARBA00022989"/>
    </source>
</evidence>
<dbReference type="PANTHER" id="PTHR12608:SF1">
    <property type="entry name" value="TRANSMEMBRANE PROTEIN 165"/>
    <property type="match status" value="1"/>
</dbReference>
<dbReference type="VEuPathDB" id="CryptoDB:Vbra_19122"/>
<evidence type="ECO:0000256" key="1">
    <source>
        <dbReference type="ARBA" id="ARBA00004141"/>
    </source>
</evidence>
<keyword evidence="4 6" id="KW-1133">Transmembrane helix</keyword>
<keyword evidence="5 6" id="KW-0472">Membrane</keyword>
<dbReference type="Proteomes" id="UP000041254">
    <property type="component" value="Unassembled WGS sequence"/>
</dbReference>
<dbReference type="InterPro" id="IPR001727">
    <property type="entry name" value="GDT1-like"/>
</dbReference>
<organism evidence="7 8">
    <name type="scientific">Vitrella brassicaformis (strain CCMP3155)</name>
    <dbReference type="NCBI Taxonomy" id="1169540"/>
    <lineage>
        <taxon>Eukaryota</taxon>
        <taxon>Sar</taxon>
        <taxon>Alveolata</taxon>
        <taxon>Colpodellida</taxon>
        <taxon>Vitrellaceae</taxon>
        <taxon>Vitrella</taxon>
    </lineage>
</organism>
<evidence type="ECO:0000256" key="6">
    <source>
        <dbReference type="RuleBase" id="RU365102"/>
    </source>
</evidence>
<dbReference type="GO" id="GO:0046873">
    <property type="term" value="F:metal ion transmembrane transporter activity"/>
    <property type="evidence" value="ECO:0007669"/>
    <property type="project" value="InterPro"/>
</dbReference>
<dbReference type="PROSITE" id="PS01214">
    <property type="entry name" value="UPF0016"/>
    <property type="match status" value="1"/>
</dbReference>
<dbReference type="Pfam" id="PF01169">
    <property type="entry name" value="GDT1"/>
    <property type="match status" value="2"/>
</dbReference>
<dbReference type="GO" id="GO:0016020">
    <property type="term" value="C:membrane"/>
    <property type="evidence" value="ECO:0007669"/>
    <property type="project" value="UniProtKB-SubCell"/>
</dbReference>
<dbReference type="InParanoid" id="A0A0G4GZ13"/>
<dbReference type="PhylomeDB" id="A0A0G4GZ13"/>
<evidence type="ECO:0000313" key="7">
    <source>
        <dbReference type="EMBL" id="CEM36181.1"/>
    </source>
</evidence>
<evidence type="ECO:0000256" key="3">
    <source>
        <dbReference type="ARBA" id="ARBA00022692"/>
    </source>
</evidence>
<proteinExistence type="inferred from homology"/>
<comment type="similarity">
    <text evidence="2 6">Belongs to the GDT1 family.</text>
</comment>
<evidence type="ECO:0000256" key="5">
    <source>
        <dbReference type="ARBA" id="ARBA00023136"/>
    </source>
</evidence>
<dbReference type="InterPro" id="IPR049555">
    <property type="entry name" value="GDT1-like_CS"/>
</dbReference>
<feature type="transmembrane region" description="Helical" evidence="6">
    <location>
        <begin position="25"/>
        <end position="49"/>
    </location>
</feature>
<dbReference type="OMA" id="ILGHAIC"/>
<dbReference type="EMBL" id="CDMY01000878">
    <property type="protein sequence ID" value="CEM36181.1"/>
    <property type="molecule type" value="Genomic_DNA"/>
</dbReference>
<keyword evidence="8" id="KW-1185">Reference proteome</keyword>
<evidence type="ECO:0000313" key="8">
    <source>
        <dbReference type="Proteomes" id="UP000041254"/>
    </source>
</evidence>
<feature type="transmembrane region" description="Helical" evidence="6">
    <location>
        <begin position="120"/>
        <end position="137"/>
    </location>
</feature>
<dbReference type="PANTHER" id="PTHR12608">
    <property type="entry name" value="TRANSMEMBRANE PROTEIN HTP-1 RELATED"/>
    <property type="match status" value="1"/>
</dbReference>
<accession>A0A0G4GZ13</accession>
<keyword evidence="3 6" id="KW-0812">Transmembrane</keyword>
<sequence length="235" mass="25576">MTVSSEIGDKTFFIAMLLAREMSQLMVFCGTMAALVVMTVISVVMGAAVRTIPQLFHVASVWVGYLSALLFVVFGLQELYVAVRRPEHQQESLKEAEETIELLHTPTTHKTSASAAAMRLYALFCMAFGVIFLAEWGDKSMISTVALAATYNAGGVAVGAVIGHALATVLAVVMGALVQKALSQRTMSFIAGVLFLLFAALTFWDTYTSRQSRVEEMLLVWMTSGRRREGDVGFT</sequence>
<gene>
    <name evidence="7" type="ORF">Vbra_19122</name>
</gene>
<name>A0A0G4GZ13_VITBC</name>
<feature type="transmembrane region" description="Helical" evidence="6">
    <location>
        <begin position="55"/>
        <end position="76"/>
    </location>
</feature>
<reference evidence="7 8" key="1">
    <citation type="submission" date="2014-11" db="EMBL/GenBank/DDBJ databases">
        <authorList>
            <person name="Zhu J."/>
            <person name="Qi W."/>
            <person name="Song R."/>
        </authorList>
    </citation>
    <scope>NUCLEOTIDE SEQUENCE [LARGE SCALE GENOMIC DNA]</scope>
</reference>
<evidence type="ECO:0000256" key="2">
    <source>
        <dbReference type="ARBA" id="ARBA00009190"/>
    </source>
</evidence>
<dbReference type="OrthoDB" id="348626at2759"/>
<comment type="subcellular location">
    <subcellularLocation>
        <location evidence="1 6">Membrane</location>
        <topology evidence="1 6">Multi-pass membrane protein</topology>
    </subcellularLocation>
</comment>
<dbReference type="GO" id="GO:0006816">
    <property type="term" value="P:calcium ion transport"/>
    <property type="evidence" value="ECO:0007669"/>
    <property type="project" value="UniProtKB-ARBA"/>
</dbReference>